<evidence type="ECO:0000259" key="3">
    <source>
        <dbReference type="Pfam" id="PF02230"/>
    </source>
</evidence>
<dbReference type="Pfam" id="PF02230">
    <property type="entry name" value="Abhydrolase_2"/>
    <property type="match status" value="1"/>
</dbReference>
<dbReference type="PANTHER" id="PTHR10655:SF17">
    <property type="entry name" value="LYSOPHOSPHOLIPASE-LIKE PROTEIN 1"/>
    <property type="match status" value="1"/>
</dbReference>
<evidence type="ECO:0000313" key="4">
    <source>
        <dbReference type="EMBL" id="MBB1087173.1"/>
    </source>
</evidence>
<protein>
    <submittedName>
        <fullName evidence="4">Carboxylesterase</fullName>
    </submittedName>
</protein>
<reference evidence="4 5" key="1">
    <citation type="submission" date="2020-07" db="EMBL/GenBank/DDBJ databases">
        <authorList>
            <person name="Xu S."/>
            <person name="Li A."/>
        </authorList>
    </citation>
    <scope>NUCLEOTIDE SEQUENCE [LARGE SCALE GENOMIC DNA]</scope>
    <source>
        <strain evidence="4 5">SG-8</strain>
    </source>
</reference>
<dbReference type="SUPFAM" id="SSF53474">
    <property type="entry name" value="alpha/beta-Hydrolases"/>
    <property type="match status" value="1"/>
</dbReference>
<dbReference type="Gene3D" id="3.40.50.1820">
    <property type="entry name" value="alpha/beta hydrolase"/>
    <property type="match status" value="1"/>
</dbReference>
<gene>
    <name evidence="4" type="ORF">H4F99_01580</name>
</gene>
<keyword evidence="2" id="KW-0378">Hydrolase</keyword>
<comment type="caution">
    <text evidence="4">The sequence shown here is derived from an EMBL/GenBank/DDBJ whole genome shotgun (WGS) entry which is preliminary data.</text>
</comment>
<dbReference type="EMBL" id="JACHTE010000001">
    <property type="protein sequence ID" value="MBB1087173.1"/>
    <property type="molecule type" value="Genomic_DNA"/>
</dbReference>
<sequence length="226" mass="24494">MTDPALLETVEHETGPSPAWTVLWLHGLGADGNDFAPIVPELVRKDWPALRFVFPHAPVRPVTINNGVPMRAWYDIRDMNLAQRADEAGVDQSVVQVEALIAREAARGVPASRLLLAGFSQGGAITLAAGVRRTEPLAGLIALSTYLPMPERLMGEVTVQAPSQPLFMAHGQFDPVVPYAGGDASARALRGKGFAIDWHAYPMAHQVCAEQIRDLGEWMGRRFVAG</sequence>
<evidence type="ECO:0000313" key="5">
    <source>
        <dbReference type="Proteomes" id="UP000552587"/>
    </source>
</evidence>
<dbReference type="PANTHER" id="PTHR10655">
    <property type="entry name" value="LYSOPHOSPHOLIPASE-RELATED"/>
    <property type="match status" value="1"/>
</dbReference>
<dbReference type="InterPro" id="IPR003140">
    <property type="entry name" value="PLipase/COase/thioEstase"/>
</dbReference>
<dbReference type="GO" id="GO:0016787">
    <property type="term" value="F:hydrolase activity"/>
    <property type="evidence" value="ECO:0007669"/>
    <property type="project" value="UniProtKB-KW"/>
</dbReference>
<dbReference type="RefSeq" id="WP_182667953.1">
    <property type="nucleotide sequence ID" value="NZ_JACHTE010000001.1"/>
</dbReference>
<evidence type="ECO:0000256" key="2">
    <source>
        <dbReference type="ARBA" id="ARBA00022801"/>
    </source>
</evidence>
<dbReference type="InterPro" id="IPR029058">
    <property type="entry name" value="AB_hydrolase_fold"/>
</dbReference>
<name>A0A7W3U1D5_9GAMM</name>
<keyword evidence="5" id="KW-1185">Reference proteome</keyword>
<proteinExistence type="inferred from homology"/>
<comment type="similarity">
    <text evidence="1">Belongs to the AB hydrolase superfamily. AB hydrolase 2 family.</text>
</comment>
<dbReference type="Proteomes" id="UP000552587">
    <property type="component" value="Unassembled WGS sequence"/>
</dbReference>
<feature type="domain" description="Phospholipase/carboxylesterase/thioesterase" evidence="3">
    <location>
        <begin position="19"/>
        <end position="217"/>
    </location>
</feature>
<organism evidence="4 5">
    <name type="scientific">Marilutibacter penaei</name>
    <dbReference type="NCBI Taxonomy" id="2759900"/>
    <lineage>
        <taxon>Bacteria</taxon>
        <taxon>Pseudomonadati</taxon>
        <taxon>Pseudomonadota</taxon>
        <taxon>Gammaproteobacteria</taxon>
        <taxon>Lysobacterales</taxon>
        <taxon>Lysobacteraceae</taxon>
        <taxon>Marilutibacter</taxon>
    </lineage>
</organism>
<evidence type="ECO:0000256" key="1">
    <source>
        <dbReference type="ARBA" id="ARBA00006499"/>
    </source>
</evidence>
<dbReference type="AlphaFoldDB" id="A0A7W3U1D5"/>
<accession>A0A7W3U1D5</accession>
<dbReference type="InterPro" id="IPR050565">
    <property type="entry name" value="LYPA1-2/EST-like"/>
</dbReference>